<feature type="transmembrane region" description="Helical" evidence="1">
    <location>
        <begin position="41"/>
        <end position="61"/>
    </location>
</feature>
<dbReference type="Proteomes" id="UP000261174">
    <property type="component" value="Unassembled WGS sequence"/>
</dbReference>
<gene>
    <name evidence="2" type="ORF">DXN04_22555</name>
</gene>
<sequence length="109" mass="12244">MKLDKLLKTVEQDQPSADFTRKVMNALPQRKKTQPLISKKTGWTIAAGIAACIGLLLITNTPSTTHQSWMSQIFALLHSDYFLVIPIVLAVSLILCLDYSLQILRNRFS</sequence>
<keyword evidence="1" id="KW-0472">Membrane</keyword>
<dbReference type="EMBL" id="QTJV01000009">
    <property type="protein sequence ID" value="RFM32469.1"/>
    <property type="molecule type" value="Genomic_DNA"/>
</dbReference>
<feature type="transmembrane region" description="Helical" evidence="1">
    <location>
        <begin position="81"/>
        <end position="101"/>
    </location>
</feature>
<keyword evidence="1" id="KW-0812">Transmembrane</keyword>
<name>A0A3E1NX15_9BACT</name>
<dbReference type="RefSeq" id="WP_116855662.1">
    <property type="nucleotide sequence ID" value="NZ_QTJV01000009.1"/>
</dbReference>
<evidence type="ECO:0000313" key="2">
    <source>
        <dbReference type="EMBL" id="RFM32469.1"/>
    </source>
</evidence>
<evidence type="ECO:0000313" key="3">
    <source>
        <dbReference type="Proteomes" id="UP000261174"/>
    </source>
</evidence>
<reference evidence="2 3" key="1">
    <citation type="submission" date="2018-08" db="EMBL/GenBank/DDBJ databases">
        <title>Chitinophaga sp. K20C18050901, a novel bacterium isolated from forest soil.</title>
        <authorList>
            <person name="Wang C."/>
        </authorList>
    </citation>
    <scope>NUCLEOTIDE SEQUENCE [LARGE SCALE GENOMIC DNA]</scope>
    <source>
        <strain evidence="2 3">K20C18050901</strain>
    </source>
</reference>
<proteinExistence type="predicted"/>
<evidence type="ECO:0008006" key="4">
    <source>
        <dbReference type="Google" id="ProtNLM"/>
    </source>
</evidence>
<keyword evidence="3" id="KW-1185">Reference proteome</keyword>
<comment type="caution">
    <text evidence="2">The sequence shown here is derived from an EMBL/GenBank/DDBJ whole genome shotgun (WGS) entry which is preliminary data.</text>
</comment>
<protein>
    <recommendedName>
        <fullName evidence="4">DUF5056 domain-containing protein</fullName>
    </recommendedName>
</protein>
<organism evidence="2 3">
    <name type="scientific">Chitinophaga silvisoli</name>
    <dbReference type="NCBI Taxonomy" id="2291814"/>
    <lineage>
        <taxon>Bacteria</taxon>
        <taxon>Pseudomonadati</taxon>
        <taxon>Bacteroidota</taxon>
        <taxon>Chitinophagia</taxon>
        <taxon>Chitinophagales</taxon>
        <taxon>Chitinophagaceae</taxon>
        <taxon>Chitinophaga</taxon>
    </lineage>
</organism>
<keyword evidence="1" id="KW-1133">Transmembrane helix</keyword>
<dbReference type="AlphaFoldDB" id="A0A3E1NX15"/>
<evidence type="ECO:0000256" key="1">
    <source>
        <dbReference type="SAM" id="Phobius"/>
    </source>
</evidence>
<accession>A0A3E1NX15</accession>
<dbReference type="OrthoDB" id="9875326at2"/>